<proteinExistence type="predicted"/>
<evidence type="ECO:0000256" key="6">
    <source>
        <dbReference type="ARBA" id="ARBA00023242"/>
    </source>
</evidence>
<evidence type="ECO:0000259" key="7">
    <source>
        <dbReference type="PROSITE" id="PS50048"/>
    </source>
</evidence>
<name>A0A2J6RRJ4_HYAVF</name>
<evidence type="ECO:0000256" key="5">
    <source>
        <dbReference type="ARBA" id="ARBA00023163"/>
    </source>
</evidence>
<organism evidence="8 9">
    <name type="scientific">Hyaloscypha variabilis (strain UAMH 11265 / GT02V1 / F)</name>
    <name type="common">Meliniomyces variabilis</name>
    <dbReference type="NCBI Taxonomy" id="1149755"/>
    <lineage>
        <taxon>Eukaryota</taxon>
        <taxon>Fungi</taxon>
        <taxon>Dikarya</taxon>
        <taxon>Ascomycota</taxon>
        <taxon>Pezizomycotina</taxon>
        <taxon>Leotiomycetes</taxon>
        <taxon>Helotiales</taxon>
        <taxon>Hyaloscyphaceae</taxon>
        <taxon>Hyaloscypha</taxon>
        <taxon>Hyaloscypha variabilis</taxon>
    </lineage>
</organism>
<dbReference type="PANTHER" id="PTHR36206">
    <property type="entry name" value="ASPERCRYPTIN BIOSYNTHESIS CLUSTER-SPECIFIC TRANSCRIPTION REGULATOR ATNN-RELATED"/>
    <property type="match status" value="1"/>
</dbReference>
<evidence type="ECO:0000256" key="4">
    <source>
        <dbReference type="ARBA" id="ARBA00023125"/>
    </source>
</evidence>
<dbReference type="InterPro" id="IPR021858">
    <property type="entry name" value="Fun_TF"/>
</dbReference>
<accession>A0A2J6RRJ4</accession>
<dbReference type="OrthoDB" id="3598904at2759"/>
<dbReference type="InterPro" id="IPR052360">
    <property type="entry name" value="Transcr_Regulatory_Proteins"/>
</dbReference>
<keyword evidence="4" id="KW-0238">DNA-binding</keyword>
<dbReference type="Pfam" id="PF11951">
    <property type="entry name" value="Fungal_trans_2"/>
    <property type="match status" value="1"/>
</dbReference>
<dbReference type="EMBL" id="KZ613944">
    <property type="protein sequence ID" value="PMD41110.1"/>
    <property type="molecule type" value="Genomic_DNA"/>
</dbReference>
<keyword evidence="1" id="KW-0479">Metal-binding</keyword>
<dbReference type="InterPro" id="IPR036864">
    <property type="entry name" value="Zn2-C6_fun-type_DNA-bd_sf"/>
</dbReference>
<dbReference type="AlphaFoldDB" id="A0A2J6RRJ4"/>
<evidence type="ECO:0000313" key="9">
    <source>
        <dbReference type="Proteomes" id="UP000235786"/>
    </source>
</evidence>
<dbReference type="Proteomes" id="UP000235786">
    <property type="component" value="Unassembled WGS sequence"/>
</dbReference>
<feature type="domain" description="Zn(2)-C6 fungal-type" evidence="7">
    <location>
        <begin position="22"/>
        <end position="50"/>
    </location>
</feature>
<dbReference type="CDD" id="cd00067">
    <property type="entry name" value="GAL4"/>
    <property type="match status" value="1"/>
</dbReference>
<dbReference type="SMART" id="SM00066">
    <property type="entry name" value="GAL4"/>
    <property type="match status" value="1"/>
</dbReference>
<dbReference type="Gene3D" id="4.10.240.10">
    <property type="entry name" value="Zn(2)-C6 fungal-type DNA-binding domain"/>
    <property type="match status" value="1"/>
</dbReference>
<dbReference type="SUPFAM" id="SSF57701">
    <property type="entry name" value="Zn2/Cys6 DNA-binding domain"/>
    <property type="match status" value="1"/>
</dbReference>
<evidence type="ECO:0000256" key="2">
    <source>
        <dbReference type="ARBA" id="ARBA00022833"/>
    </source>
</evidence>
<dbReference type="PROSITE" id="PS50048">
    <property type="entry name" value="ZN2_CY6_FUNGAL_2"/>
    <property type="match status" value="1"/>
</dbReference>
<keyword evidence="5" id="KW-0804">Transcription</keyword>
<gene>
    <name evidence="8" type="ORF">L207DRAFT_320998</name>
</gene>
<evidence type="ECO:0000256" key="1">
    <source>
        <dbReference type="ARBA" id="ARBA00022723"/>
    </source>
</evidence>
<dbReference type="InterPro" id="IPR001138">
    <property type="entry name" value="Zn2Cys6_DnaBD"/>
</dbReference>
<reference evidence="8 9" key="1">
    <citation type="submission" date="2016-04" db="EMBL/GenBank/DDBJ databases">
        <title>A degradative enzymes factory behind the ericoid mycorrhizal symbiosis.</title>
        <authorList>
            <consortium name="DOE Joint Genome Institute"/>
            <person name="Martino E."/>
            <person name="Morin E."/>
            <person name="Grelet G."/>
            <person name="Kuo A."/>
            <person name="Kohler A."/>
            <person name="Daghino S."/>
            <person name="Barry K."/>
            <person name="Choi C."/>
            <person name="Cichocki N."/>
            <person name="Clum A."/>
            <person name="Copeland A."/>
            <person name="Hainaut M."/>
            <person name="Haridas S."/>
            <person name="Labutti K."/>
            <person name="Lindquist E."/>
            <person name="Lipzen A."/>
            <person name="Khouja H.-R."/>
            <person name="Murat C."/>
            <person name="Ohm R."/>
            <person name="Olson A."/>
            <person name="Spatafora J."/>
            <person name="Veneault-Fourrey C."/>
            <person name="Henrissat B."/>
            <person name="Grigoriev I."/>
            <person name="Martin F."/>
            <person name="Perotto S."/>
        </authorList>
    </citation>
    <scope>NUCLEOTIDE SEQUENCE [LARGE SCALE GENOMIC DNA]</scope>
    <source>
        <strain evidence="8 9">F</strain>
    </source>
</reference>
<evidence type="ECO:0000256" key="3">
    <source>
        <dbReference type="ARBA" id="ARBA00023015"/>
    </source>
</evidence>
<dbReference type="GO" id="GO:0000981">
    <property type="term" value="F:DNA-binding transcription factor activity, RNA polymerase II-specific"/>
    <property type="evidence" value="ECO:0007669"/>
    <property type="project" value="InterPro"/>
</dbReference>
<keyword evidence="3" id="KW-0805">Transcription regulation</keyword>
<sequence>MTEISRIKPLKPRASKPKTRTGCVTCKIRRVKCDEAKPYCNRCIKACVKCDGYVTKPKKGSVIRPILPIIAPDFEPILWEPSNNLIQNEGDFRYLQMFCEKTAHHLKSITPTNLWSGLMLQASERNEAVRHGIIAIAALDITSQLKTDQLPNHRCGTGTSPADPRTHYQLALREYSLAIQAMQKETSKGTLDLTTTLITCLVIICFETFHGNSYNALSQINTGLLLIEQSVAQKQDTPTSLVDGIPSSLLSRVDESLIRAFVRLDLQAMSFIGNLTRGIPNPAFRERSPLTSLHNMPTLFSSLSEARNYLELLMVRSMHSCHPDIHKRPGRRELFPRSSRKFIPISTAVVRSDSLMAAHRWHEAFQILYGLARAKKGSKDFLDATTLELYYHAMLAPLDMSHEDDMRKYVPCFQTQLALCKEILNHPIVENNQRLFAFDLEVVLPLFGIGWRCPHSETRREAIDLLLATRRQEGLWDGMMAGKITEWIATLEEEEGLGPDGCAPPRRRMLSVTVEFDVLTRTAFVTGLMPKKGEEERERVKAELSW</sequence>
<keyword evidence="6" id="KW-0539">Nucleus</keyword>
<dbReference type="GO" id="GO:0003677">
    <property type="term" value="F:DNA binding"/>
    <property type="evidence" value="ECO:0007669"/>
    <property type="project" value="UniProtKB-KW"/>
</dbReference>
<evidence type="ECO:0000313" key="8">
    <source>
        <dbReference type="EMBL" id="PMD41110.1"/>
    </source>
</evidence>
<dbReference type="Pfam" id="PF00172">
    <property type="entry name" value="Zn_clus"/>
    <property type="match status" value="1"/>
</dbReference>
<keyword evidence="2" id="KW-0862">Zinc</keyword>
<dbReference type="GO" id="GO:0008270">
    <property type="term" value="F:zinc ion binding"/>
    <property type="evidence" value="ECO:0007669"/>
    <property type="project" value="InterPro"/>
</dbReference>
<keyword evidence="9" id="KW-1185">Reference proteome</keyword>
<dbReference type="PROSITE" id="PS00463">
    <property type="entry name" value="ZN2_CY6_FUNGAL_1"/>
    <property type="match status" value="1"/>
</dbReference>
<protein>
    <recommendedName>
        <fullName evidence="7">Zn(2)-C6 fungal-type domain-containing protein</fullName>
    </recommendedName>
</protein>
<dbReference type="PANTHER" id="PTHR36206:SF4">
    <property type="entry name" value="HYPOTHETICAL CONSERVED PROTEIN (EUROFUNG)-RELATED"/>
    <property type="match status" value="1"/>
</dbReference>